<name>A0A4R2LCH9_9GAMM</name>
<accession>A0A4R2LCH9</accession>
<dbReference type="InterPro" id="IPR052340">
    <property type="entry name" value="RNase_Y/CdgJ"/>
</dbReference>
<keyword evidence="3" id="KW-1185">Reference proteome</keyword>
<sequence>MDKALEARLRATQLSSLPGVALRIVALAGESDPEPNDVLAAVALDPALTARVLRAANSALYNARGRVRSLNQALMLMGVKGVLNLALGFTFRHLLAGGAGHARYWRRSVLAAIAARETAQRVALSAVDESFIAALLQDIGIPALAAAAPEAYAREVGEPECHAERCAAERRAFGCDHAEVGAWLLTQWGFPDSLIDVVRLSHDPGDGPSGRRIGVRCVAVSGPIADICLEPDVEAATERAWALFDRWLGYDAEVLGAVLDALRGQLAEVAILFELDAFDAARLDGIATQARRLLAVRTAVEVARPDDDADVPG</sequence>
<evidence type="ECO:0000313" key="3">
    <source>
        <dbReference type="Proteomes" id="UP000295765"/>
    </source>
</evidence>
<dbReference type="InterPro" id="IPR013976">
    <property type="entry name" value="HDOD"/>
</dbReference>
<proteinExistence type="predicted"/>
<dbReference type="PANTHER" id="PTHR33525">
    <property type="match status" value="1"/>
</dbReference>
<dbReference type="OrthoDB" id="9803824at2"/>
<dbReference type="AlphaFoldDB" id="A0A4R2LCH9"/>
<dbReference type="SUPFAM" id="SSF109604">
    <property type="entry name" value="HD-domain/PDEase-like"/>
    <property type="match status" value="1"/>
</dbReference>
<dbReference type="EMBL" id="SLWY01000006">
    <property type="protein sequence ID" value="TCO82062.1"/>
    <property type="molecule type" value="Genomic_DNA"/>
</dbReference>
<dbReference type="Pfam" id="PF08668">
    <property type="entry name" value="HDOD"/>
    <property type="match status" value="1"/>
</dbReference>
<dbReference type="Proteomes" id="UP000295765">
    <property type="component" value="Unassembled WGS sequence"/>
</dbReference>
<protein>
    <submittedName>
        <fullName evidence="2">HD-like signal output (HDOD) protein</fullName>
    </submittedName>
</protein>
<dbReference type="PANTHER" id="PTHR33525:SF3">
    <property type="entry name" value="RIBONUCLEASE Y"/>
    <property type="match status" value="1"/>
</dbReference>
<gene>
    <name evidence="2" type="ORF">EV699_106157</name>
</gene>
<evidence type="ECO:0000313" key="2">
    <source>
        <dbReference type="EMBL" id="TCO82062.1"/>
    </source>
</evidence>
<feature type="domain" description="HDOD" evidence="1">
    <location>
        <begin position="14"/>
        <end position="204"/>
    </location>
</feature>
<comment type="caution">
    <text evidence="2">The sequence shown here is derived from an EMBL/GenBank/DDBJ whole genome shotgun (WGS) entry which is preliminary data.</text>
</comment>
<evidence type="ECO:0000259" key="1">
    <source>
        <dbReference type="PROSITE" id="PS51833"/>
    </source>
</evidence>
<dbReference type="PROSITE" id="PS51833">
    <property type="entry name" value="HDOD"/>
    <property type="match status" value="1"/>
</dbReference>
<reference evidence="2 3" key="1">
    <citation type="submission" date="2019-03" db="EMBL/GenBank/DDBJ databases">
        <title>Genomic Encyclopedia of Type Strains, Phase IV (KMG-IV): sequencing the most valuable type-strain genomes for metagenomic binning, comparative biology and taxonomic classification.</title>
        <authorList>
            <person name="Goeker M."/>
        </authorList>
    </citation>
    <scope>NUCLEOTIDE SEQUENCE [LARGE SCALE GENOMIC DNA]</scope>
    <source>
        <strain evidence="2 3">DSM 25287</strain>
    </source>
</reference>
<dbReference type="RefSeq" id="WP_132540368.1">
    <property type="nucleotide sequence ID" value="NZ_SLWY01000006.1"/>
</dbReference>
<dbReference type="Gene3D" id="1.10.3210.10">
    <property type="entry name" value="Hypothetical protein af1432"/>
    <property type="match status" value="1"/>
</dbReference>
<organism evidence="2 3">
    <name type="scientific">Plasticicumulans lactativorans</name>
    <dbReference type="NCBI Taxonomy" id="1133106"/>
    <lineage>
        <taxon>Bacteria</taxon>
        <taxon>Pseudomonadati</taxon>
        <taxon>Pseudomonadota</taxon>
        <taxon>Gammaproteobacteria</taxon>
        <taxon>Candidatus Competibacteraceae</taxon>
        <taxon>Plasticicumulans</taxon>
    </lineage>
</organism>